<keyword evidence="3" id="KW-1185">Reference proteome</keyword>
<accession>A0A0L0FZP0</accession>
<feature type="region of interest" description="Disordered" evidence="1">
    <location>
        <begin position="297"/>
        <end position="497"/>
    </location>
</feature>
<dbReference type="RefSeq" id="XP_014155938.1">
    <property type="nucleotide sequence ID" value="XM_014300463.1"/>
</dbReference>
<name>A0A0L0FZP0_9EUKA</name>
<organism evidence="2 3">
    <name type="scientific">Sphaeroforma arctica JP610</name>
    <dbReference type="NCBI Taxonomy" id="667725"/>
    <lineage>
        <taxon>Eukaryota</taxon>
        <taxon>Ichthyosporea</taxon>
        <taxon>Ichthyophonida</taxon>
        <taxon>Sphaeroforma</taxon>
    </lineage>
</organism>
<protein>
    <submittedName>
        <fullName evidence="2">Uncharacterized protein</fullName>
    </submittedName>
</protein>
<feature type="compositionally biased region" description="Polar residues" evidence="1">
    <location>
        <begin position="314"/>
        <end position="331"/>
    </location>
</feature>
<evidence type="ECO:0000256" key="1">
    <source>
        <dbReference type="SAM" id="MobiDB-lite"/>
    </source>
</evidence>
<feature type="compositionally biased region" description="Basic residues" evidence="1">
    <location>
        <begin position="230"/>
        <end position="241"/>
    </location>
</feature>
<feature type="compositionally biased region" description="Basic residues" evidence="1">
    <location>
        <begin position="303"/>
        <end position="312"/>
    </location>
</feature>
<reference evidence="2 3" key="1">
    <citation type="submission" date="2011-02" db="EMBL/GenBank/DDBJ databases">
        <title>The Genome Sequence of Sphaeroforma arctica JP610.</title>
        <authorList>
            <consortium name="The Broad Institute Genome Sequencing Platform"/>
            <person name="Russ C."/>
            <person name="Cuomo C."/>
            <person name="Young S.K."/>
            <person name="Zeng Q."/>
            <person name="Gargeya S."/>
            <person name="Alvarado L."/>
            <person name="Berlin A."/>
            <person name="Chapman S.B."/>
            <person name="Chen Z."/>
            <person name="Freedman E."/>
            <person name="Gellesch M."/>
            <person name="Goldberg J."/>
            <person name="Griggs A."/>
            <person name="Gujja S."/>
            <person name="Heilman E."/>
            <person name="Heiman D."/>
            <person name="Howarth C."/>
            <person name="Mehta T."/>
            <person name="Neiman D."/>
            <person name="Pearson M."/>
            <person name="Roberts A."/>
            <person name="Saif S."/>
            <person name="Shea T."/>
            <person name="Shenoy N."/>
            <person name="Sisk P."/>
            <person name="Stolte C."/>
            <person name="Sykes S."/>
            <person name="White J."/>
            <person name="Yandava C."/>
            <person name="Burger G."/>
            <person name="Gray M.W."/>
            <person name="Holland P.W.H."/>
            <person name="King N."/>
            <person name="Lang F.B.F."/>
            <person name="Roger A.J."/>
            <person name="Ruiz-Trillo I."/>
            <person name="Haas B."/>
            <person name="Nusbaum C."/>
            <person name="Birren B."/>
        </authorList>
    </citation>
    <scope>NUCLEOTIDE SEQUENCE [LARGE SCALE GENOMIC DNA]</scope>
    <source>
        <strain evidence="2 3">JP610</strain>
    </source>
</reference>
<feature type="region of interest" description="Disordered" evidence="1">
    <location>
        <begin position="83"/>
        <end position="135"/>
    </location>
</feature>
<feature type="region of interest" description="Disordered" evidence="1">
    <location>
        <begin position="225"/>
        <end position="253"/>
    </location>
</feature>
<evidence type="ECO:0000313" key="3">
    <source>
        <dbReference type="Proteomes" id="UP000054560"/>
    </source>
</evidence>
<evidence type="ECO:0000313" key="2">
    <source>
        <dbReference type="EMBL" id="KNC82036.1"/>
    </source>
</evidence>
<feature type="compositionally biased region" description="Basic and acidic residues" evidence="1">
    <location>
        <begin position="453"/>
        <end position="481"/>
    </location>
</feature>
<feature type="compositionally biased region" description="Polar residues" evidence="1">
    <location>
        <begin position="110"/>
        <end position="124"/>
    </location>
</feature>
<feature type="compositionally biased region" description="Basic residues" evidence="1">
    <location>
        <begin position="370"/>
        <end position="399"/>
    </location>
</feature>
<dbReference type="AlphaFoldDB" id="A0A0L0FZP0"/>
<feature type="compositionally biased region" description="Basic and acidic residues" evidence="1">
    <location>
        <begin position="357"/>
        <end position="369"/>
    </location>
</feature>
<sequence length="543" mass="60068">MQSQPLHSLADSYTGEDDSDAVFDSHVRSNHQAQDALFGLAPAPSESDLGTAERVVINRKILSPPTSVDLSEDVESDEIEVRYQNTDRVSQRTTSSSSSSLDLQPKACATTISTAGVQNQSPTEMSRENRPGNGDQLNGMSTLANTHTASMDSMHNELTDNKGKKIYQQDFSTDMHETRPTIALVPPSRDIFGEEYTSVESESESAPSEYVGEVTSLSVGTYTAMDSARRKQGKPRSRRHNNTQAEYEARADELAREQARIKGRTDERDDRRLDLNDKILPVDSLPKISFQQLEEDIPMASGKSRHKSKKSVSRQGSKSRTPTPKQSPHSTVSHEHQLRRHVRSPTSPQVQQSHSSHSRDNTSHSDVSRSPHHPRTRTSKHSPHRQARKRHSSHTHSKASSKTSSGSCSDGSRASSHNEGNTAPESIPMGRFPPPRPKKGPSRPPSMSSSRPNDARLDSTYPTDDRADRVGLEPYHAEVLRSRSQGHRRASTEDASVAQLNRSRTIRGDEDRQEIQAIKAGQIKANVLWAEDTEPYEGVLASC</sequence>
<feature type="compositionally biased region" description="Low complexity" evidence="1">
    <location>
        <begin position="400"/>
        <end position="415"/>
    </location>
</feature>
<proteinExistence type="predicted"/>
<feature type="compositionally biased region" description="Polar residues" evidence="1">
    <location>
        <begin position="83"/>
        <end position="94"/>
    </location>
</feature>
<gene>
    <name evidence="2" type="ORF">SARC_05673</name>
</gene>
<dbReference type="GeneID" id="25906177"/>
<dbReference type="EMBL" id="KQ241966">
    <property type="protein sequence ID" value="KNC82036.1"/>
    <property type="molecule type" value="Genomic_DNA"/>
</dbReference>
<dbReference type="Proteomes" id="UP000054560">
    <property type="component" value="Unassembled WGS sequence"/>
</dbReference>
<feature type="compositionally biased region" description="Low complexity" evidence="1">
    <location>
        <begin position="344"/>
        <end position="355"/>
    </location>
</feature>
<feature type="region of interest" description="Disordered" evidence="1">
    <location>
        <begin position="1"/>
        <end position="28"/>
    </location>
</feature>